<feature type="transmembrane region" description="Helical" evidence="5">
    <location>
        <begin position="107"/>
        <end position="133"/>
    </location>
</feature>
<feature type="transmembrane region" description="Helical" evidence="5">
    <location>
        <begin position="332"/>
        <end position="349"/>
    </location>
</feature>
<keyword evidence="3 5" id="KW-1133">Transmembrane helix</keyword>
<feature type="transmembrane region" description="Helical" evidence="5">
    <location>
        <begin position="145"/>
        <end position="166"/>
    </location>
</feature>
<dbReference type="Pfam" id="PF03062">
    <property type="entry name" value="MBOAT"/>
    <property type="match status" value="1"/>
</dbReference>
<feature type="transmembrane region" description="Helical" evidence="5">
    <location>
        <begin position="396"/>
        <end position="421"/>
    </location>
</feature>
<organism evidence="6 7">
    <name type="scientific">Stentor coeruleus</name>
    <dbReference type="NCBI Taxonomy" id="5963"/>
    <lineage>
        <taxon>Eukaryota</taxon>
        <taxon>Sar</taxon>
        <taxon>Alveolata</taxon>
        <taxon>Ciliophora</taxon>
        <taxon>Postciliodesmatophora</taxon>
        <taxon>Heterotrichea</taxon>
        <taxon>Heterotrichida</taxon>
        <taxon>Stentoridae</taxon>
        <taxon>Stentor</taxon>
    </lineage>
</organism>
<evidence type="ECO:0000313" key="7">
    <source>
        <dbReference type="Proteomes" id="UP000187209"/>
    </source>
</evidence>
<dbReference type="AlphaFoldDB" id="A0A1R2CPN5"/>
<feature type="transmembrane region" description="Helical" evidence="5">
    <location>
        <begin position="20"/>
        <end position="40"/>
    </location>
</feature>
<evidence type="ECO:0000256" key="3">
    <source>
        <dbReference type="ARBA" id="ARBA00022989"/>
    </source>
</evidence>
<comment type="caution">
    <text evidence="6">The sequence shown here is derived from an EMBL/GenBank/DDBJ whole genome shotgun (WGS) entry which is preliminary data.</text>
</comment>
<feature type="transmembrane region" description="Helical" evidence="5">
    <location>
        <begin position="433"/>
        <end position="453"/>
    </location>
</feature>
<proteinExistence type="predicted"/>
<evidence type="ECO:0000256" key="5">
    <source>
        <dbReference type="SAM" id="Phobius"/>
    </source>
</evidence>
<dbReference type="OrthoDB" id="420606at2759"/>
<gene>
    <name evidence="6" type="ORF">SteCoe_6623</name>
</gene>
<dbReference type="GO" id="GO:0016020">
    <property type="term" value="C:membrane"/>
    <property type="evidence" value="ECO:0007669"/>
    <property type="project" value="UniProtKB-SubCell"/>
</dbReference>
<dbReference type="PANTHER" id="PTHR13285:SF18">
    <property type="entry name" value="PROTEIN-CYSTEINE N-PALMITOYLTRANSFERASE RASP"/>
    <property type="match status" value="1"/>
</dbReference>
<sequence length="543" mass="63733">MFLPPNVAKDMLPWKRVEMLLALSLFGIPALFLLRDGYYITDTLSSKYKIAGVVNSPYISNTKVDQNDGQLKAFLENLPLMTLVAMIFVVLRRILFHIHKSVTLSLYYYAVFGLGYAAYIHGPGVLFLLGMILSNYVAASTMGGIKGFPLVIWIGNLSFMMMAEYYHGFKFAWVAKNLSFLDDFPVILSWYRVNNLCMLKVVSFLVDYHWKVSNKMIPTHEKHMSKCDECKEDVMCLKFRMDFHADRYNLLCFIAYNFYPPLYLAGPTLTYNAWISQVEIPQQTYDRKRLIIYILRFSFILLILLWFIHYLYFPTIANNSSNRHILDGMTPYELIVTSYLILNWIWLKFTMIWRYSRIWALFDGIESLENMGRCMTNSYCFESFWRMWHRSFNQWLIRYLFIPLGGSRYKIFNIWIVFGYVALWHDMTLNLLAWGWGMCLFIMPEVLVKAYFASPKMANFRKTLTYSWMRAISGGFYICLMVMANLVGFSFGLTGLKIALEGLLNWDGLLLMIKVLISLIFGTHFMLMYREDETRRGIKDKGY</sequence>
<dbReference type="GO" id="GO:0005783">
    <property type="term" value="C:endoplasmic reticulum"/>
    <property type="evidence" value="ECO:0007669"/>
    <property type="project" value="TreeGrafter"/>
</dbReference>
<dbReference type="EMBL" id="MPUH01000092">
    <property type="protein sequence ID" value="OMJ90955.1"/>
    <property type="molecule type" value="Genomic_DNA"/>
</dbReference>
<dbReference type="InterPro" id="IPR004299">
    <property type="entry name" value="MBOAT_fam"/>
</dbReference>
<dbReference type="Proteomes" id="UP000187209">
    <property type="component" value="Unassembled WGS sequence"/>
</dbReference>
<name>A0A1R2CPN5_9CILI</name>
<feature type="transmembrane region" description="Helical" evidence="5">
    <location>
        <begin position="290"/>
        <end position="312"/>
    </location>
</feature>
<protein>
    <submittedName>
        <fullName evidence="6">Uncharacterized protein</fullName>
    </submittedName>
</protein>
<evidence type="ECO:0000256" key="4">
    <source>
        <dbReference type="ARBA" id="ARBA00023136"/>
    </source>
</evidence>
<feature type="transmembrane region" description="Helical" evidence="5">
    <location>
        <begin position="474"/>
        <end position="496"/>
    </location>
</feature>
<comment type="subcellular location">
    <subcellularLocation>
        <location evidence="1">Membrane</location>
        <topology evidence="1">Multi-pass membrane protein</topology>
    </subcellularLocation>
</comment>
<keyword evidence="4 5" id="KW-0472">Membrane</keyword>
<evidence type="ECO:0000256" key="1">
    <source>
        <dbReference type="ARBA" id="ARBA00004141"/>
    </source>
</evidence>
<dbReference type="GO" id="GO:0016746">
    <property type="term" value="F:acyltransferase activity"/>
    <property type="evidence" value="ECO:0007669"/>
    <property type="project" value="TreeGrafter"/>
</dbReference>
<evidence type="ECO:0000313" key="6">
    <source>
        <dbReference type="EMBL" id="OMJ90955.1"/>
    </source>
</evidence>
<accession>A0A1R2CPN5</accession>
<feature type="transmembrane region" description="Helical" evidence="5">
    <location>
        <begin position="508"/>
        <end position="529"/>
    </location>
</feature>
<keyword evidence="2 5" id="KW-0812">Transmembrane</keyword>
<reference evidence="6 7" key="1">
    <citation type="submission" date="2016-11" db="EMBL/GenBank/DDBJ databases">
        <title>The macronuclear genome of Stentor coeruleus: a giant cell with tiny introns.</title>
        <authorList>
            <person name="Slabodnick M."/>
            <person name="Ruby J.G."/>
            <person name="Reiff S.B."/>
            <person name="Swart E.C."/>
            <person name="Gosai S."/>
            <person name="Prabakaran S."/>
            <person name="Witkowska E."/>
            <person name="Larue G.E."/>
            <person name="Fisher S."/>
            <person name="Freeman R.M."/>
            <person name="Gunawardena J."/>
            <person name="Chu W."/>
            <person name="Stover N.A."/>
            <person name="Gregory B.D."/>
            <person name="Nowacki M."/>
            <person name="Derisi J."/>
            <person name="Roy S.W."/>
            <person name="Marshall W.F."/>
            <person name="Sood P."/>
        </authorList>
    </citation>
    <scope>NUCLEOTIDE SEQUENCE [LARGE SCALE GENOMIC DNA]</scope>
    <source>
        <strain evidence="6">WM001</strain>
    </source>
</reference>
<evidence type="ECO:0000256" key="2">
    <source>
        <dbReference type="ARBA" id="ARBA00022692"/>
    </source>
</evidence>
<feature type="transmembrane region" description="Helical" evidence="5">
    <location>
        <begin position="78"/>
        <end position="95"/>
    </location>
</feature>
<keyword evidence="7" id="KW-1185">Reference proteome</keyword>
<dbReference type="PANTHER" id="PTHR13285">
    <property type="entry name" value="ACYLTRANSFERASE"/>
    <property type="match status" value="1"/>
</dbReference>
<dbReference type="InterPro" id="IPR051085">
    <property type="entry name" value="MB_O-acyltransferase"/>
</dbReference>